<gene>
    <name evidence="2" type="ORF">H2O64_08110</name>
</gene>
<accession>A0ABR7Q7V8</accession>
<protein>
    <submittedName>
        <fullName evidence="2">Zinc-ribbon domain-containing protein</fullName>
    </submittedName>
</protein>
<sequence>MIIYGGSSKDLGTRKLQGAKCPNCEATDIHAHAVVNYGTLFFIPLFPTNKKYSSICGNCDQVLTKKQMPQQMKDKLALEKHHFKSPLYLYAGVVIIALLIGFGIYTSRNNDALMAENIKHLEANDVIVFKEKSKEYSFAKVHQVRNDTIIVNYGLYTYEGGYSAPSESEFNSKKATVTDFYTEDLSFYLQSEIDSLYGNGDLVKIYK</sequence>
<organism evidence="2 3">
    <name type="scientific">Kordia aestuariivivens</name>
    <dbReference type="NCBI Taxonomy" id="2759037"/>
    <lineage>
        <taxon>Bacteria</taxon>
        <taxon>Pseudomonadati</taxon>
        <taxon>Bacteroidota</taxon>
        <taxon>Flavobacteriia</taxon>
        <taxon>Flavobacteriales</taxon>
        <taxon>Flavobacteriaceae</taxon>
        <taxon>Kordia</taxon>
    </lineage>
</organism>
<proteinExistence type="predicted"/>
<keyword evidence="3" id="KW-1185">Reference proteome</keyword>
<keyword evidence="1" id="KW-0812">Transmembrane</keyword>
<comment type="caution">
    <text evidence="2">The sequence shown here is derived from an EMBL/GenBank/DDBJ whole genome shotgun (WGS) entry which is preliminary data.</text>
</comment>
<keyword evidence="1" id="KW-1133">Transmembrane helix</keyword>
<name>A0ABR7Q7V8_9FLAO</name>
<dbReference type="RefSeq" id="WP_187561686.1">
    <property type="nucleotide sequence ID" value="NZ_JACGWS010000004.1"/>
</dbReference>
<dbReference type="Proteomes" id="UP000619238">
    <property type="component" value="Unassembled WGS sequence"/>
</dbReference>
<keyword evidence="1" id="KW-0472">Membrane</keyword>
<feature type="transmembrane region" description="Helical" evidence="1">
    <location>
        <begin position="87"/>
        <end position="105"/>
    </location>
</feature>
<reference evidence="2 3" key="1">
    <citation type="submission" date="2020-07" db="EMBL/GenBank/DDBJ databases">
        <title>Description of Kordia aestuariivivens sp. nov., isolated from a tidal flat.</title>
        <authorList>
            <person name="Park S."/>
            <person name="Yoon J.-H."/>
        </authorList>
    </citation>
    <scope>NUCLEOTIDE SEQUENCE [LARGE SCALE GENOMIC DNA]</scope>
    <source>
        <strain evidence="2 3">YSTF-M3</strain>
    </source>
</reference>
<evidence type="ECO:0000313" key="3">
    <source>
        <dbReference type="Proteomes" id="UP000619238"/>
    </source>
</evidence>
<evidence type="ECO:0000313" key="2">
    <source>
        <dbReference type="EMBL" id="MBC8754635.1"/>
    </source>
</evidence>
<dbReference type="EMBL" id="JACGWS010000004">
    <property type="protein sequence ID" value="MBC8754635.1"/>
    <property type="molecule type" value="Genomic_DNA"/>
</dbReference>
<evidence type="ECO:0000256" key="1">
    <source>
        <dbReference type="SAM" id="Phobius"/>
    </source>
</evidence>